<dbReference type="RefSeq" id="WP_412700539.1">
    <property type="nucleotide sequence ID" value="NZ_JAXGFO010000114.1"/>
</dbReference>
<feature type="non-terminal residue" evidence="1">
    <location>
        <position position="1"/>
    </location>
</feature>
<reference evidence="1 2" key="1">
    <citation type="journal article" date="2017" name="Curr. Microbiol.">
        <title>Lysobacter zhanggongensis sp. nov. Isolated from a Pit Mud.</title>
        <authorList>
            <person name="Zhang X.F."/>
            <person name="Wang H.H."/>
            <person name="Sun X.Y."/>
            <person name="Pan C.M."/>
        </authorList>
    </citation>
    <scope>NUCLEOTIDE SEQUENCE [LARGE SCALE GENOMIC DNA]</scope>
    <source>
        <strain evidence="1 2">ZGLJ7-1</strain>
    </source>
</reference>
<keyword evidence="2" id="KW-1185">Reference proteome</keyword>
<dbReference type="EMBL" id="JAXGFO010000114">
    <property type="protein sequence ID" value="MEG3158670.1"/>
    <property type="molecule type" value="Genomic_DNA"/>
</dbReference>
<organism evidence="1 2">
    <name type="scientific">Lysobacter zhanggongensis</name>
    <dbReference type="NCBI Taxonomy" id="1774951"/>
    <lineage>
        <taxon>Bacteria</taxon>
        <taxon>Pseudomonadati</taxon>
        <taxon>Pseudomonadota</taxon>
        <taxon>Gammaproteobacteria</taxon>
        <taxon>Lysobacterales</taxon>
        <taxon>Lysobacteraceae</taxon>
        <taxon>Lysobacter</taxon>
    </lineage>
</organism>
<dbReference type="Proteomes" id="UP001334501">
    <property type="component" value="Unassembled WGS sequence"/>
</dbReference>
<evidence type="ECO:0000313" key="1">
    <source>
        <dbReference type="EMBL" id="MEG3158670.1"/>
    </source>
</evidence>
<name>A0ABU7YTA5_9GAMM</name>
<evidence type="ECO:0000313" key="2">
    <source>
        <dbReference type="Proteomes" id="UP001334501"/>
    </source>
</evidence>
<comment type="caution">
    <text evidence="1">The sequence shown here is derived from an EMBL/GenBank/DDBJ whole genome shotgun (WGS) entry which is preliminary data.</text>
</comment>
<accession>A0ABU7YTA5</accession>
<gene>
    <name evidence="1" type="ORF">SNE33_12465</name>
</gene>
<dbReference type="InterPro" id="IPR011044">
    <property type="entry name" value="Quino_amine_DH_bsu"/>
</dbReference>
<proteinExistence type="predicted"/>
<dbReference type="SUPFAM" id="SSF50969">
    <property type="entry name" value="YVTN repeat-like/Quinoprotein amine dehydrogenase"/>
    <property type="match status" value="1"/>
</dbReference>
<protein>
    <submittedName>
        <fullName evidence="1">Uncharacterized protein</fullName>
    </submittedName>
</protein>
<sequence length="92" mass="9982">AAASPRRARLDGQVTAAAVSPDRNTLAVMTYRYLLLYPRPANGNWADAVAGTPRTSELPWLPQAEALGWSPDGRSLYATGEFIPAPLYRIDP</sequence>